<dbReference type="Proteomes" id="UP000253908">
    <property type="component" value="Chromosome"/>
</dbReference>
<dbReference type="RefSeq" id="WP_114916083.1">
    <property type="nucleotide sequence ID" value="NZ_CP024848.1"/>
</dbReference>
<reference evidence="3" key="1">
    <citation type="submission" date="2017-11" db="EMBL/GenBank/DDBJ databases">
        <authorList>
            <person name="Zhu W."/>
        </authorList>
    </citation>
    <scope>NUCLEOTIDE SEQUENCE [LARGE SCALE GENOMIC DNA]</scope>
    <source>
        <strain evidence="3">160</strain>
    </source>
</reference>
<dbReference type="OrthoDB" id="1756838at2"/>
<evidence type="ECO:0000256" key="1">
    <source>
        <dbReference type="SAM" id="Phobius"/>
    </source>
</evidence>
<protein>
    <submittedName>
        <fullName evidence="2">Asparagine synthase</fullName>
    </submittedName>
</protein>
<evidence type="ECO:0000313" key="3">
    <source>
        <dbReference type="Proteomes" id="UP000253908"/>
    </source>
</evidence>
<gene>
    <name evidence="2" type="ORF">CUC15_07590</name>
</gene>
<keyword evidence="3" id="KW-1185">Reference proteome</keyword>
<feature type="transmembrane region" description="Helical" evidence="1">
    <location>
        <begin position="33"/>
        <end position="54"/>
    </location>
</feature>
<accession>A0A345PFK6</accession>
<dbReference type="KEGG" id="ocn:CUC15_07590"/>
<proteinExistence type="predicted"/>
<organism evidence="2 3">
    <name type="scientific">Oceanobacillus zhaokaii</name>
    <dbReference type="NCBI Taxonomy" id="2052660"/>
    <lineage>
        <taxon>Bacteria</taxon>
        <taxon>Bacillati</taxon>
        <taxon>Bacillota</taxon>
        <taxon>Bacilli</taxon>
        <taxon>Bacillales</taxon>
        <taxon>Bacillaceae</taxon>
        <taxon>Oceanobacillus</taxon>
    </lineage>
</organism>
<evidence type="ECO:0000313" key="2">
    <source>
        <dbReference type="EMBL" id="AXI08786.1"/>
    </source>
</evidence>
<dbReference type="EMBL" id="CP024848">
    <property type="protein sequence ID" value="AXI08786.1"/>
    <property type="molecule type" value="Genomic_DNA"/>
</dbReference>
<sequence>MAKVREGLIPTVLETAVASTGIALRNNRNMKPMLTGSIIGFGLAHVVLGTIDLVEHR</sequence>
<name>A0A345PFK6_9BACI</name>
<dbReference type="AlphaFoldDB" id="A0A345PFK6"/>
<keyword evidence="1" id="KW-0472">Membrane</keyword>
<keyword evidence="1" id="KW-0812">Transmembrane</keyword>
<keyword evidence="1" id="KW-1133">Transmembrane helix</keyword>